<dbReference type="SMART" id="SM00388">
    <property type="entry name" value="HisKA"/>
    <property type="match status" value="1"/>
</dbReference>
<dbReference type="SMART" id="SM00387">
    <property type="entry name" value="HATPase_c"/>
    <property type="match status" value="1"/>
</dbReference>
<evidence type="ECO:0000256" key="7">
    <source>
        <dbReference type="ARBA" id="ARBA00023012"/>
    </source>
</evidence>
<keyword evidence="7" id="KW-0902">Two-component regulatory system</keyword>
<evidence type="ECO:0000256" key="9">
    <source>
        <dbReference type="SAM" id="Phobius"/>
    </source>
</evidence>
<dbReference type="Gene3D" id="3.30.565.10">
    <property type="entry name" value="Histidine kinase-like ATPase, C-terminal domain"/>
    <property type="match status" value="1"/>
</dbReference>
<keyword evidence="12" id="KW-1185">Reference proteome</keyword>
<evidence type="ECO:0000313" key="11">
    <source>
        <dbReference type="EMBL" id="GAA2144368.1"/>
    </source>
</evidence>
<organism evidence="11 12">
    <name type="scientific">Nocardioides koreensis</name>
    <dbReference type="NCBI Taxonomy" id="433651"/>
    <lineage>
        <taxon>Bacteria</taxon>
        <taxon>Bacillati</taxon>
        <taxon>Actinomycetota</taxon>
        <taxon>Actinomycetes</taxon>
        <taxon>Propionibacteriales</taxon>
        <taxon>Nocardioidaceae</taxon>
        <taxon>Nocardioides</taxon>
    </lineage>
</organism>
<evidence type="ECO:0000256" key="1">
    <source>
        <dbReference type="ARBA" id="ARBA00000085"/>
    </source>
</evidence>
<evidence type="ECO:0000256" key="4">
    <source>
        <dbReference type="ARBA" id="ARBA00022553"/>
    </source>
</evidence>
<dbReference type="InterPro" id="IPR036890">
    <property type="entry name" value="HATPase_C_sf"/>
</dbReference>
<dbReference type="SUPFAM" id="SSF55874">
    <property type="entry name" value="ATPase domain of HSP90 chaperone/DNA topoisomerase II/histidine kinase"/>
    <property type="match status" value="1"/>
</dbReference>
<evidence type="ECO:0000256" key="3">
    <source>
        <dbReference type="ARBA" id="ARBA00012438"/>
    </source>
</evidence>
<dbReference type="InterPro" id="IPR036097">
    <property type="entry name" value="HisK_dim/P_sf"/>
</dbReference>
<evidence type="ECO:0000256" key="6">
    <source>
        <dbReference type="ARBA" id="ARBA00022777"/>
    </source>
</evidence>
<dbReference type="PROSITE" id="PS51257">
    <property type="entry name" value="PROKAR_LIPOPROTEIN"/>
    <property type="match status" value="1"/>
</dbReference>
<dbReference type="InterPro" id="IPR050736">
    <property type="entry name" value="Sensor_HK_Regulatory"/>
</dbReference>
<feature type="transmembrane region" description="Helical" evidence="9">
    <location>
        <begin position="53"/>
        <end position="74"/>
    </location>
</feature>
<keyword evidence="9" id="KW-1133">Transmembrane helix</keyword>
<dbReference type="InterPro" id="IPR005467">
    <property type="entry name" value="His_kinase_dom"/>
</dbReference>
<accession>A0ABP5LB26</accession>
<dbReference type="Pfam" id="PF02518">
    <property type="entry name" value="HATPase_c"/>
    <property type="match status" value="1"/>
</dbReference>
<evidence type="ECO:0000256" key="2">
    <source>
        <dbReference type="ARBA" id="ARBA00004236"/>
    </source>
</evidence>
<dbReference type="CDD" id="cd00082">
    <property type="entry name" value="HisKA"/>
    <property type="match status" value="1"/>
</dbReference>
<dbReference type="Pfam" id="PF00512">
    <property type="entry name" value="HisKA"/>
    <property type="match status" value="1"/>
</dbReference>
<feature type="transmembrane region" description="Helical" evidence="9">
    <location>
        <begin position="80"/>
        <end position="108"/>
    </location>
</feature>
<keyword evidence="4" id="KW-0597">Phosphoprotein</keyword>
<dbReference type="PROSITE" id="PS50109">
    <property type="entry name" value="HIS_KIN"/>
    <property type="match status" value="1"/>
</dbReference>
<dbReference type="InterPro" id="IPR003594">
    <property type="entry name" value="HATPase_dom"/>
</dbReference>
<dbReference type="SUPFAM" id="SSF47384">
    <property type="entry name" value="Homodimeric domain of signal transducing histidine kinase"/>
    <property type="match status" value="1"/>
</dbReference>
<feature type="domain" description="Histidine kinase" evidence="10">
    <location>
        <begin position="169"/>
        <end position="392"/>
    </location>
</feature>
<keyword evidence="9" id="KW-0472">Membrane</keyword>
<sequence length="404" mass="43210">MLASLRFARGPHMSSDHVQIVLVAAACALGVGAVGLFLAWLLRHRSIRWQLGLVAVIAVLSVLAGVVATAQLMFISDHDWGVISLVALVAGLVAVAVALALGAAIVHWSASLQEDARRMGVDGTFAGERRGPSEFQALSDELARTSERLEESRLRAERLEESRRELVSWVSHDLRTPLAGMRAMTEALEDGLASDPARYHRQIRAEVDRMVRMVDDLFELSRIHAGVLRLSPEAVMLGDLVSEAIAGADPVARARRVRLGGSVEDGVEVTADAAGLSRVVSNLVMNAIRHTPADGVVEIHGRAVDDGVELSVTDGCGGLDPEEMERVFDVAWQGGAARTPDTEDSSHARGAGLGLAIVKGIVEAHRGRVEVENVEAADTPGCRFRVRLPRVPAEPPREPAAEPV</sequence>
<dbReference type="InterPro" id="IPR003661">
    <property type="entry name" value="HisK_dim/P_dom"/>
</dbReference>
<dbReference type="Gene3D" id="1.10.287.130">
    <property type="match status" value="1"/>
</dbReference>
<dbReference type="PANTHER" id="PTHR43711:SF1">
    <property type="entry name" value="HISTIDINE KINASE 1"/>
    <property type="match status" value="1"/>
</dbReference>
<comment type="subcellular location">
    <subcellularLocation>
        <location evidence="2">Cell membrane</location>
    </subcellularLocation>
</comment>
<keyword evidence="5" id="KW-0808">Transferase</keyword>
<protein>
    <recommendedName>
        <fullName evidence="3">histidine kinase</fullName>
        <ecNumber evidence="3">2.7.13.3</ecNumber>
    </recommendedName>
</protein>
<comment type="catalytic activity">
    <reaction evidence="1">
        <text>ATP + protein L-histidine = ADP + protein N-phospho-L-histidine.</text>
        <dbReference type="EC" id="2.7.13.3"/>
    </reaction>
</comment>
<gene>
    <name evidence="11" type="ORF">GCM10009844_17840</name>
</gene>
<dbReference type="Proteomes" id="UP001501771">
    <property type="component" value="Unassembled WGS sequence"/>
</dbReference>
<name>A0ABP5LB26_9ACTN</name>
<evidence type="ECO:0000313" key="12">
    <source>
        <dbReference type="Proteomes" id="UP001501771"/>
    </source>
</evidence>
<dbReference type="PANTHER" id="PTHR43711">
    <property type="entry name" value="TWO-COMPONENT HISTIDINE KINASE"/>
    <property type="match status" value="1"/>
</dbReference>
<feature type="transmembrane region" description="Helical" evidence="9">
    <location>
        <begin position="20"/>
        <end position="41"/>
    </location>
</feature>
<dbReference type="PRINTS" id="PR00344">
    <property type="entry name" value="BCTRLSENSOR"/>
</dbReference>
<evidence type="ECO:0000256" key="5">
    <source>
        <dbReference type="ARBA" id="ARBA00022679"/>
    </source>
</evidence>
<dbReference type="EMBL" id="BAAAQR010000004">
    <property type="protein sequence ID" value="GAA2144368.1"/>
    <property type="molecule type" value="Genomic_DNA"/>
</dbReference>
<evidence type="ECO:0000259" key="10">
    <source>
        <dbReference type="PROSITE" id="PS50109"/>
    </source>
</evidence>
<evidence type="ECO:0000256" key="8">
    <source>
        <dbReference type="SAM" id="Coils"/>
    </source>
</evidence>
<keyword evidence="9" id="KW-0812">Transmembrane</keyword>
<dbReference type="GO" id="GO:0016301">
    <property type="term" value="F:kinase activity"/>
    <property type="evidence" value="ECO:0007669"/>
    <property type="project" value="UniProtKB-KW"/>
</dbReference>
<dbReference type="InterPro" id="IPR004358">
    <property type="entry name" value="Sig_transdc_His_kin-like_C"/>
</dbReference>
<keyword evidence="8" id="KW-0175">Coiled coil</keyword>
<proteinExistence type="predicted"/>
<keyword evidence="6 11" id="KW-0418">Kinase</keyword>
<comment type="caution">
    <text evidence="11">The sequence shown here is derived from an EMBL/GenBank/DDBJ whole genome shotgun (WGS) entry which is preliminary data.</text>
</comment>
<reference evidence="12" key="1">
    <citation type="journal article" date="2019" name="Int. J. Syst. Evol. Microbiol.">
        <title>The Global Catalogue of Microorganisms (GCM) 10K type strain sequencing project: providing services to taxonomists for standard genome sequencing and annotation.</title>
        <authorList>
            <consortium name="The Broad Institute Genomics Platform"/>
            <consortium name="The Broad Institute Genome Sequencing Center for Infectious Disease"/>
            <person name="Wu L."/>
            <person name="Ma J."/>
        </authorList>
    </citation>
    <scope>NUCLEOTIDE SEQUENCE [LARGE SCALE GENOMIC DNA]</scope>
    <source>
        <strain evidence="12">JCM 16022</strain>
    </source>
</reference>
<feature type="coiled-coil region" evidence="8">
    <location>
        <begin position="135"/>
        <end position="162"/>
    </location>
</feature>
<dbReference type="EC" id="2.7.13.3" evidence="3"/>